<evidence type="ECO:0000313" key="2">
    <source>
        <dbReference type="Proteomes" id="UP001058098"/>
    </source>
</evidence>
<reference evidence="1" key="1">
    <citation type="submission" date="2020-09" db="EMBL/GenBank/DDBJ databases">
        <title>Rhizobia associated with sainfoin plants.</title>
        <authorList>
            <person name="Asharfi S."/>
            <person name="Kuzmanovic N."/>
            <person name="Bunk B."/>
            <person name="Sproeer C."/>
            <person name="Becker M."/>
            <person name="Thuenen T."/>
        </authorList>
    </citation>
    <scope>NUCLEOTIDE SEQUENCE</scope>
    <source>
        <strain evidence="1">OM4</strain>
    </source>
</reference>
<dbReference type="EMBL" id="CP062229">
    <property type="protein sequence ID" value="UVC12877.1"/>
    <property type="molecule type" value="Genomic_DNA"/>
</dbReference>
<evidence type="ECO:0000313" key="1">
    <source>
        <dbReference type="EMBL" id="UVC12877.1"/>
    </source>
</evidence>
<dbReference type="RefSeq" id="WP_258116543.1">
    <property type="nucleotide sequence ID" value="NZ_CP062229.1"/>
</dbReference>
<sequence length="115" mass="11506">MGASVVTVEVGLDAAVSVDVESVDAVDAEAVGVGASVVTVEVGLDAAVSVDVEAVDAVDAEAVEVGASGVTVEVGLDAAVSVVARELFNPSECLPSECFHSIPLSEFIDFMCFSS</sequence>
<proteinExistence type="predicted"/>
<protein>
    <submittedName>
        <fullName evidence="1">Uncharacterized protein</fullName>
    </submittedName>
</protein>
<dbReference type="Proteomes" id="UP001058098">
    <property type="component" value="Chromosome"/>
</dbReference>
<accession>A0ABY5QQA0</accession>
<gene>
    <name evidence="1" type="ORF">IHQ72_19080</name>
</gene>
<name>A0ABY5QQA0_9HYPH</name>
<keyword evidence="2" id="KW-1185">Reference proteome</keyword>
<organism evidence="1 2">
    <name type="scientific">Mesorhizobium onobrychidis</name>
    <dbReference type="NCBI Taxonomy" id="2775404"/>
    <lineage>
        <taxon>Bacteria</taxon>
        <taxon>Pseudomonadati</taxon>
        <taxon>Pseudomonadota</taxon>
        <taxon>Alphaproteobacteria</taxon>
        <taxon>Hyphomicrobiales</taxon>
        <taxon>Phyllobacteriaceae</taxon>
        <taxon>Mesorhizobium</taxon>
    </lineage>
</organism>